<reference evidence="1 2" key="2">
    <citation type="submission" date="2012-02" db="EMBL/GenBank/DDBJ databases">
        <title>Improved High-Quality Draft sequence of Desulfobacter postgatei 2ac9.</title>
        <authorList>
            <consortium name="US DOE Joint Genome Institute"/>
            <person name="Lucas S."/>
            <person name="Han J."/>
            <person name="Lapidus A."/>
            <person name="Cheng J.-F."/>
            <person name="Goodwin L."/>
            <person name="Pitluck S."/>
            <person name="Peters L."/>
            <person name="Ovchinnikova G."/>
            <person name="Held B."/>
            <person name="Detter J.C."/>
            <person name="Han C."/>
            <person name="Tapia R."/>
            <person name="Land M."/>
            <person name="Hauser L."/>
            <person name="Kyrpides N."/>
            <person name="Ivanova N."/>
            <person name="Pagani I."/>
            <person name="Orellana R."/>
            <person name="Lovley D."/>
            <person name="Woyke T."/>
        </authorList>
    </citation>
    <scope>NUCLEOTIDE SEQUENCE [LARGE SCALE GENOMIC DNA]</scope>
    <source>
        <strain evidence="1 2">2ac9</strain>
    </source>
</reference>
<keyword evidence="2" id="KW-1185">Reference proteome</keyword>
<dbReference type="HOGENOM" id="CLU_1675079_0_0_7"/>
<gene>
    <name evidence="1" type="ORF">DespoDRAFT_03773</name>
</gene>
<evidence type="ECO:0008006" key="3">
    <source>
        <dbReference type="Google" id="ProtNLM"/>
    </source>
</evidence>
<evidence type="ECO:0000313" key="1">
    <source>
        <dbReference type="EMBL" id="EIM65508.1"/>
    </source>
</evidence>
<accession>I5B7P5</accession>
<protein>
    <recommendedName>
        <fullName evidence="3">HEPN domain-containing protein</fullName>
    </recommendedName>
</protein>
<proteinExistence type="predicted"/>
<reference evidence="1 2" key="1">
    <citation type="submission" date="2011-09" db="EMBL/GenBank/DDBJ databases">
        <authorList>
            <consortium name="US DOE Joint Genome Institute (JGI-PGF)"/>
            <person name="Lucas S."/>
            <person name="Han J."/>
            <person name="Lapidus A."/>
            <person name="Cheng J.-F."/>
            <person name="Goodwin L."/>
            <person name="Pitluck S."/>
            <person name="Peters L."/>
            <person name="Land M.L."/>
            <person name="Hauser L."/>
            <person name="Orellana R."/>
            <person name="Lovley D."/>
            <person name="Woyke T.J."/>
        </authorList>
    </citation>
    <scope>NUCLEOTIDE SEQUENCE [LARGE SCALE GENOMIC DNA]</scope>
    <source>
        <strain evidence="1 2">2ac9</strain>
    </source>
</reference>
<evidence type="ECO:0000313" key="2">
    <source>
        <dbReference type="Proteomes" id="UP000005778"/>
    </source>
</evidence>
<dbReference type="Proteomes" id="UP000005778">
    <property type="component" value="Chromosome"/>
</dbReference>
<name>I5B7P5_9BACT</name>
<dbReference type="EMBL" id="CM001488">
    <property type="protein sequence ID" value="EIM65508.1"/>
    <property type="molecule type" value="Genomic_DNA"/>
</dbReference>
<dbReference type="AlphaFoldDB" id="I5B7P5"/>
<dbReference type="OrthoDB" id="8481596at2"/>
<sequence>MTKYVPSKIELNGALDHIYYEISQLAMTMVESKNPIINNALVESRLIHVRALLDFFQKTNRTRSKGVELDDVLSSDYGFPAQQVGIPSEYQERLNKDLAHLTYSRSRRLPSDKPWPHDQVIVPVLKHACHFADHLISSYLPQNCPEKLNEWKGLADR</sequence>
<dbReference type="RefSeq" id="WP_004075733.1">
    <property type="nucleotide sequence ID" value="NZ_CM001488.1"/>
</dbReference>
<organism evidence="1 2">
    <name type="scientific">Desulfobacter postgatei 2ac9</name>
    <dbReference type="NCBI Taxonomy" id="879212"/>
    <lineage>
        <taxon>Bacteria</taxon>
        <taxon>Pseudomonadati</taxon>
        <taxon>Thermodesulfobacteriota</taxon>
        <taxon>Desulfobacteria</taxon>
        <taxon>Desulfobacterales</taxon>
        <taxon>Desulfobacteraceae</taxon>
        <taxon>Desulfobacter</taxon>
    </lineage>
</organism>